<protein>
    <submittedName>
        <fullName evidence="2">Type II toxin-antitoxin system death-on-curing family toxin</fullName>
    </submittedName>
</protein>
<evidence type="ECO:0000259" key="1">
    <source>
        <dbReference type="PROSITE" id="PS51459"/>
    </source>
</evidence>
<dbReference type="InterPro" id="IPR006440">
    <property type="entry name" value="Doc"/>
</dbReference>
<dbReference type="AlphaFoldDB" id="A0A4R4DLG6"/>
<proteinExistence type="predicted"/>
<dbReference type="SUPFAM" id="SSF140931">
    <property type="entry name" value="Fic-like"/>
    <property type="match status" value="1"/>
</dbReference>
<comment type="caution">
    <text evidence="2">The sequence shown here is derived from an EMBL/GenBank/DDBJ whole genome shotgun (WGS) entry which is preliminary data.</text>
</comment>
<dbReference type="InterPro" id="IPR053737">
    <property type="entry name" value="Type_II_TA_Toxin"/>
</dbReference>
<dbReference type="InterPro" id="IPR003812">
    <property type="entry name" value="Fido"/>
</dbReference>
<dbReference type="PIRSF" id="PIRSF018297">
    <property type="entry name" value="Doc"/>
    <property type="match status" value="1"/>
</dbReference>
<dbReference type="Gene3D" id="1.20.120.1870">
    <property type="entry name" value="Fic/DOC protein, Fido domain"/>
    <property type="match status" value="1"/>
</dbReference>
<dbReference type="Pfam" id="PF02661">
    <property type="entry name" value="Fic"/>
    <property type="match status" value="1"/>
</dbReference>
<dbReference type="PANTHER" id="PTHR39426">
    <property type="entry name" value="HOMOLOGY TO DEATH-ON-CURING PROTEIN OF PHAGE P1"/>
    <property type="match status" value="1"/>
</dbReference>
<dbReference type="InterPro" id="IPR036597">
    <property type="entry name" value="Fido-like_dom_sf"/>
</dbReference>
<feature type="domain" description="Fido" evidence="1">
    <location>
        <begin position="7"/>
        <end position="124"/>
    </location>
</feature>
<dbReference type="NCBIfam" id="TIGR01550">
    <property type="entry name" value="DOC_P1"/>
    <property type="match status" value="1"/>
</dbReference>
<name>A0A4R4DLG6_9PROT</name>
<evidence type="ECO:0000313" key="2">
    <source>
        <dbReference type="EMBL" id="TCZ60857.1"/>
    </source>
</evidence>
<gene>
    <name evidence="2" type="ORF">EXY23_13870</name>
</gene>
<dbReference type="Proteomes" id="UP000295023">
    <property type="component" value="Unassembled WGS sequence"/>
</dbReference>
<dbReference type="EMBL" id="SKBM01000012">
    <property type="protein sequence ID" value="TCZ60857.1"/>
    <property type="molecule type" value="Genomic_DNA"/>
</dbReference>
<dbReference type="RefSeq" id="WP_132290141.1">
    <property type="nucleotide sequence ID" value="NZ_SKBM01000012.1"/>
</dbReference>
<dbReference type="PANTHER" id="PTHR39426:SF1">
    <property type="entry name" value="HOMOLOGY TO DEATH-ON-CURING PROTEIN OF PHAGE P1"/>
    <property type="match status" value="1"/>
</dbReference>
<dbReference type="PROSITE" id="PS51459">
    <property type="entry name" value="FIDO"/>
    <property type="match status" value="1"/>
</dbReference>
<dbReference type="OrthoDB" id="9802752at2"/>
<accession>A0A4R4DLG6</accession>
<keyword evidence="3" id="KW-1185">Reference proteome</keyword>
<organism evidence="2 3">
    <name type="scientific">Roseicella aquatilis</name>
    <dbReference type="NCBI Taxonomy" id="2527868"/>
    <lineage>
        <taxon>Bacteria</taxon>
        <taxon>Pseudomonadati</taxon>
        <taxon>Pseudomonadota</taxon>
        <taxon>Alphaproteobacteria</taxon>
        <taxon>Acetobacterales</taxon>
        <taxon>Roseomonadaceae</taxon>
        <taxon>Roseicella</taxon>
    </lineage>
</organism>
<dbReference type="GO" id="GO:0016301">
    <property type="term" value="F:kinase activity"/>
    <property type="evidence" value="ECO:0007669"/>
    <property type="project" value="InterPro"/>
</dbReference>
<sequence>MIGPVWLSRQVLLLLHAEALAEHGGLDGVRDPGLLDSALARPENLLAYGGEADLCRLAASYAAGIVRNHPFADGNKRAAFIAAVVVLEINGISVNVPEGEAVAATLDLAAGDLPEEGFAAWLRDTTAVRS</sequence>
<evidence type="ECO:0000313" key="3">
    <source>
        <dbReference type="Proteomes" id="UP000295023"/>
    </source>
</evidence>
<reference evidence="2 3" key="1">
    <citation type="submission" date="2019-03" db="EMBL/GenBank/DDBJ databases">
        <title>Paracraurococcus aquatilis NE82 genome sequence.</title>
        <authorList>
            <person name="Zhao Y."/>
            <person name="Du Z."/>
        </authorList>
    </citation>
    <scope>NUCLEOTIDE SEQUENCE [LARGE SCALE GENOMIC DNA]</scope>
    <source>
        <strain evidence="2 3">NE82</strain>
    </source>
</reference>